<accession>A0A3P5YZ04</accession>
<evidence type="ECO:0000313" key="3">
    <source>
        <dbReference type="EMBL" id="VDC66863.1"/>
    </source>
</evidence>
<evidence type="ECO:0000313" key="2">
    <source>
        <dbReference type="EMBL" id="CAG7870251.1"/>
    </source>
</evidence>
<protein>
    <submittedName>
        <fullName evidence="1 2">Uncharacterized protein</fullName>
    </submittedName>
</protein>
<feature type="non-terminal residue" evidence="3">
    <location>
        <position position="1"/>
    </location>
</feature>
<evidence type="ECO:0000313" key="1">
    <source>
        <dbReference type="EMBL" id="CAG7867056.1"/>
    </source>
</evidence>
<dbReference type="Gramene" id="A06p24910.2_BraZ1">
    <property type="protein sequence ID" value="A06p24910.2_BraZ1.CDS"/>
    <property type="gene ID" value="A06g24910.2_BraZ1"/>
</dbReference>
<dbReference type="EMBL" id="LS974622">
    <property type="protein sequence ID" value="CAG7870251.1"/>
    <property type="molecule type" value="Genomic_DNA"/>
</dbReference>
<reference evidence="3" key="1">
    <citation type="submission" date="2018-11" db="EMBL/GenBank/DDBJ databases">
        <authorList>
            <consortium name="Genoscope - CEA"/>
            <person name="William W."/>
        </authorList>
    </citation>
    <scope>NUCLEOTIDE SEQUENCE</scope>
</reference>
<dbReference type="EMBL" id="LS974625">
    <property type="protein sequence ID" value="CAG7867056.1"/>
    <property type="molecule type" value="Genomic_DNA"/>
</dbReference>
<dbReference type="Proteomes" id="UP000694005">
    <property type="component" value="Chromosome A06"/>
</dbReference>
<dbReference type="AlphaFoldDB" id="A0A3P5YZ04"/>
<name>A0A3P5YZ04_BRACM</name>
<sequence>SYTDSLRTNNREMDEINSKVDWDVSYRRRSTVRWTTHLSRQHQLWYVTVAGGTTEAVYQTKCGDQRAKHLAENELTMFVDVCGEEYSSRQLQSNNVYPN</sequence>
<organism evidence="3">
    <name type="scientific">Brassica campestris</name>
    <name type="common">Field mustard</name>
    <dbReference type="NCBI Taxonomy" id="3711"/>
    <lineage>
        <taxon>Eukaryota</taxon>
        <taxon>Viridiplantae</taxon>
        <taxon>Streptophyta</taxon>
        <taxon>Embryophyta</taxon>
        <taxon>Tracheophyta</taxon>
        <taxon>Spermatophyta</taxon>
        <taxon>Magnoliopsida</taxon>
        <taxon>eudicotyledons</taxon>
        <taxon>Gunneridae</taxon>
        <taxon>Pentapetalae</taxon>
        <taxon>rosids</taxon>
        <taxon>malvids</taxon>
        <taxon>Brassicales</taxon>
        <taxon>Brassicaceae</taxon>
        <taxon>Brassiceae</taxon>
        <taxon>Brassica</taxon>
    </lineage>
</organism>
<dbReference type="Proteomes" id="UP000694005">
    <property type="component" value="Chromosome A09"/>
</dbReference>
<dbReference type="EMBL" id="LR031569">
    <property type="protein sequence ID" value="VDC66863.1"/>
    <property type="molecule type" value="Genomic_DNA"/>
</dbReference>
<dbReference type="Gramene" id="A09p75230.2_BraZ1">
    <property type="protein sequence ID" value="A09p75230.2_BraZ1.CDS"/>
    <property type="gene ID" value="A09g75230.2_BraZ1"/>
</dbReference>
<gene>
    <name evidence="3" type="ORF">BRAA06T25403Z</name>
    <name evidence="2" type="ORF">BRAPAZ1V2_A06P24910.2</name>
    <name evidence="1" type="ORF">BRAPAZ1V2_A09P75230.2</name>
</gene>
<proteinExistence type="predicted"/>